<evidence type="ECO:0000259" key="7">
    <source>
        <dbReference type="Pfam" id="PF00673"/>
    </source>
</evidence>
<gene>
    <name evidence="8" type="primary">rplE</name>
    <name evidence="8" type="ORF">CU086_00260</name>
</gene>
<keyword evidence="3 5" id="KW-0687">Ribonucleoprotein</keyword>
<dbReference type="AlphaFoldDB" id="A0A974WL15"/>
<dbReference type="Proteomes" id="UP000663075">
    <property type="component" value="Chromosome"/>
</dbReference>
<evidence type="ECO:0000313" key="8">
    <source>
        <dbReference type="EMBL" id="QSF25271.1"/>
    </source>
</evidence>
<accession>A0A974WL15</accession>
<feature type="domain" description="Large ribosomal subunit protein uL5 C-terminal" evidence="7">
    <location>
        <begin position="85"/>
        <end position="176"/>
    </location>
</feature>
<dbReference type="PIRSF" id="PIRSF002161">
    <property type="entry name" value="Ribosomal_L5"/>
    <property type="match status" value="1"/>
</dbReference>
<dbReference type="Pfam" id="PF00673">
    <property type="entry name" value="Ribosomal_L5_C"/>
    <property type="match status" value="1"/>
</dbReference>
<reference evidence="8" key="1">
    <citation type="submission" date="2017-11" db="EMBL/GenBank/DDBJ databases">
        <authorList>
            <person name="Jian Z."/>
        </authorList>
    </citation>
    <scope>NUCLEOTIDE SEQUENCE</scope>
    <source>
        <strain evidence="8">YC</strain>
    </source>
</reference>
<evidence type="ECO:0000259" key="6">
    <source>
        <dbReference type="Pfam" id="PF00281"/>
    </source>
</evidence>
<proteinExistence type="inferred from homology"/>
<dbReference type="InterPro" id="IPR031310">
    <property type="entry name" value="Ribosomal_uL5_N"/>
</dbReference>
<sequence length="177" mass="21365">MCYFMKIYNEKVFWDLYYFFNYNNIMSLPYITKIILNSSCGKFFFDKKKMNFFFNDLFNICFQKPLFIKSKKSISDFNLKKNDNISLKVTLRKKNMYNFLYKFLNISLSQINKFSGFLNNFDKFGNFNFGIEDHSIFPEIIFNKLDFLVGLNINIIFKNSNPLISFKILKFLNFPFN</sequence>
<dbReference type="InterPro" id="IPR002132">
    <property type="entry name" value="Ribosomal_uL5"/>
</dbReference>
<dbReference type="GO" id="GO:0005840">
    <property type="term" value="C:ribosome"/>
    <property type="evidence" value="ECO:0007669"/>
    <property type="project" value="UniProtKB-KW"/>
</dbReference>
<evidence type="ECO:0000256" key="4">
    <source>
        <dbReference type="ARBA" id="ARBA00035461"/>
    </source>
</evidence>
<evidence type="ECO:0000256" key="1">
    <source>
        <dbReference type="ARBA" id="ARBA00008553"/>
    </source>
</evidence>
<comment type="similarity">
    <text evidence="1 5">Belongs to the universal ribosomal protein uL5 family.</text>
</comment>
<dbReference type="PANTHER" id="PTHR11994">
    <property type="entry name" value="60S RIBOSOMAL PROTEIN L11-RELATED"/>
    <property type="match status" value="1"/>
</dbReference>
<dbReference type="Pfam" id="PF00281">
    <property type="entry name" value="Ribosomal_L5"/>
    <property type="match status" value="1"/>
</dbReference>
<dbReference type="SUPFAM" id="SSF55282">
    <property type="entry name" value="RL5-like"/>
    <property type="match status" value="1"/>
</dbReference>
<dbReference type="GO" id="GO:0006412">
    <property type="term" value="P:translation"/>
    <property type="evidence" value="ECO:0007669"/>
    <property type="project" value="InterPro"/>
</dbReference>
<keyword evidence="2 5" id="KW-0689">Ribosomal protein</keyword>
<dbReference type="GO" id="GO:0003735">
    <property type="term" value="F:structural constituent of ribosome"/>
    <property type="evidence" value="ECO:0007669"/>
    <property type="project" value="InterPro"/>
</dbReference>
<evidence type="ECO:0000256" key="2">
    <source>
        <dbReference type="ARBA" id="ARBA00022980"/>
    </source>
</evidence>
<dbReference type="InterPro" id="IPR022803">
    <property type="entry name" value="Ribosomal_uL5_dom_sf"/>
</dbReference>
<evidence type="ECO:0000313" key="9">
    <source>
        <dbReference type="Proteomes" id="UP000663075"/>
    </source>
</evidence>
<evidence type="ECO:0000256" key="5">
    <source>
        <dbReference type="RuleBase" id="RU003930"/>
    </source>
</evidence>
<dbReference type="InterPro" id="IPR031309">
    <property type="entry name" value="Ribosomal_uL5_C"/>
</dbReference>
<dbReference type="EMBL" id="CP024850">
    <property type="protein sequence ID" value="QSF25271.1"/>
    <property type="molecule type" value="Genomic_DNA"/>
</dbReference>
<protein>
    <recommendedName>
        <fullName evidence="4">50S ribosomal protein L5</fullName>
    </recommendedName>
</protein>
<name>A0A974WL15_9PROT</name>
<evidence type="ECO:0000256" key="3">
    <source>
        <dbReference type="ARBA" id="ARBA00023274"/>
    </source>
</evidence>
<organism evidence="8 9">
    <name type="scientific">Candidatus Nasuia deltocephalincola</name>
    <dbReference type="NCBI Taxonomy" id="1160784"/>
    <lineage>
        <taxon>Bacteria</taxon>
        <taxon>Pseudomonadati</taxon>
        <taxon>Pseudomonadota</taxon>
        <taxon>Betaproteobacteria</taxon>
        <taxon>Candidatus Nasuia</taxon>
    </lineage>
</organism>
<dbReference type="Gene3D" id="3.30.1440.10">
    <property type="match status" value="1"/>
</dbReference>
<dbReference type="GO" id="GO:1990904">
    <property type="term" value="C:ribonucleoprotein complex"/>
    <property type="evidence" value="ECO:0007669"/>
    <property type="project" value="UniProtKB-KW"/>
</dbReference>
<feature type="domain" description="Large ribosomal subunit protein uL5 N-terminal" evidence="6">
    <location>
        <begin position="24"/>
        <end position="80"/>
    </location>
</feature>
<keyword evidence="9" id="KW-1185">Reference proteome</keyword>